<sequence>MAGNQPDRGNRGLPGGKPRYSAFALARQSMSYHQDWQRAWRDAEPKAEYDAVIIGGGGHGLATAYYLAAVHGMTNIAVIEKGWLGGGNTGRNTTIIRSNYLWDESAAIYEHSMKLWEGMSQDLNFNVMFSQRGVLTIAHSEHEVREMSRRVHAIRLNGIDSDILGPDEIKAFVPCINIDQSIRYPVMGGFLQKRGGTARHDAVAWGYARAADDLGVDIIQKCEVTGLRRQGRKIVGVETTRGYIKTGKVGCVVAGHSSVVAEMAGIRLPLASRPLQALVSEPIKPILDTVIMSNAVHMYISQSDKGEMVLGAGVDKYNSYAQRGSFPVPEHMLAAAVELFPVLSRLRMLRHWGGIVDTCPDASPIISKTDIDGLYFDCGWGTGGFKATPGSGHVFADLIANDRPNKIAAPYSLDRFQTGLLIDEHGAAGVAH</sequence>
<comment type="subcellular location">
    <subcellularLocation>
        <location evidence="1">Cytoplasm</location>
    </subcellularLocation>
</comment>
<keyword evidence="3" id="KW-0547">Nucleotide-binding</keyword>
<dbReference type="KEGG" id="apb:SAR116_1054"/>
<keyword evidence="2" id="KW-0963">Cytoplasm</keyword>
<dbReference type="SUPFAM" id="SSF54373">
    <property type="entry name" value="FAD-linked reductases, C-terminal domain"/>
    <property type="match status" value="1"/>
</dbReference>
<dbReference type="RefSeq" id="WP_013045926.1">
    <property type="nucleotide sequence ID" value="NC_014010.1"/>
</dbReference>
<dbReference type="OrthoDB" id="9815989at2"/>
<evidence type="ECO:0000313" key="7">
    <source>
        <dbReference type="Proteomes" id="UP000007460"/>
    </source>
</evidence>
<dbReference type="NCBIfam" id="TIGR01373">
    <property type="entry name" value="soxB"/>
    <property type="match status" value="1"/>
</dbReference>
<accession>D5BSQ0</accession>
<dbReference type="GO" id="GO:0000166">
    <property type="term" value="F:nucleotide binding"/>
    <property type="evidence" value="ECO:0007669"/>
    <property type="project" value="UniProtKB-KW"/>
</dbReference>
<dbReference type="InterPro" id="IPR006278">
    <property type="entry name" value="SoxB"/>
</dbReference>
<dbReference type="InterPro" id="IPR006076">
    <property type="entry name" value="FAD-dep_OxRdtase"/>
</dbReference>
<dbReference type="STRING" id="488538.SAR116_1054"/>
<protein>
    <submittedName>
        <fullName evidence="6">Sarcosine oxidase</fullName>
        <ecNumber evidence="6">1.5.3.1</ecNumber>
    </submittedName>
</protein>
<feature type="domain" description="FAD dependent oxidoreductase" evidence="5">
    <location>
        <begin position="50"/>
        <end position="398"/>
    </location>
</feature>
<evidence type="ECO:0000256" key="1">
    <source>
        <dbReference type="ARBA" id="ARBA00004496"/>
    </source>
</evidence>
<name>D5BSQ0_PUNMI</name>
<dbReference type="Gene3D" id="3.30.9.10">
    <property type="entry name" value="D-Amino Acid Oxidase, subunit A, domain 2"/>
    <property type="match status" value="1"/>
</dbReference>
<dbReference type="EMBL" id="CP001751">
    <property type="protein sequence ID" value="ADE39297.1"/>
    <property type="molecule type" value="Genomic_DNA"/>
</dbReference>
<dbReference type="GO" id="GO:0005737">
    <property type="term" value="C:cytoplasm"/>
    <property type="evidence" value="ECO:0007669"/>
    <property type="project" value="UniProtKB-SubCell"/>
</dbReference>
<dbReference type="Proteomes" id="UP000007460">
    <property type="component" value="Chromosome"/>
</dbReference>
<evidence type="ECO:0000259" key="5">
    <source>
        <dbReference type="Pfam" id="PF01266"/>
    </source>
</evidence>
<dbReference type="PANTHER" id="PTHR13847">
    <property type="entry name" value="SARCOSINE DEHYDROGENASE-RELATED"/>
    <property type="match status" value="1"/>
</dbReference>
<dbReference type="Gene3D" id="3.50.50.60">
    <property type="entry name" value="FAD/NAD(P)-binding domain"/>
    <property type="match status" value="1"/>
</dbReference>
<dbReference type="Pfam" id="PF01266">
    <property type="entry name" value="DAO"/>
    <property type="match status" value="1"/>
</dbReference>
<dbReference type="GO" id="GO:0008115">
    <property type="term" value="F:sarcosine oxidase activity"/>
    <property type="evidence" value="ECO:0007669"/>
    <property type="project" value="UniProtKB-EC"/>
</dbReference>
<dbReference type="AlphaFoldDB" id="D5BSQ0"/>
<dbReference type="PANTHER" id="PTHR13847:SF287">
    <property type="entry name" value="FAD-DEPENDENT OXIDOREDUCTASE DOMAIN-CONTAINING PROTEIN 1"/>
    <property type="match status" value="1"/>
</dbReference>
<organism evidence="6 7">
    <name type="scientific">Puniceispirillum marinum (strain IMCC1322)</name>
    <dbReference type="NCBI Taxonomy" id="488538"/>
    <lineage>
        <taxon>Bacteria</taxon>
        <taxon>Pseudomonadati</taxon>
        <taxon>Pseudomonadota</taxon>
        <taxon>Alphaproteobacteria</taxon>
        <taxon>Candidatus Puniceispirillales</taxon>
        <taxon>Candidatus Puniceispirillaceae</taxon>
        <taxon>Candidatus Puniceispirillum</taxon>
    </lineage>
</organism>
<dbReference type="GO" id="GO:0046653">
    <property type="term" value="P:tetrahydrofolate metabolic process"/>
    <property type="evidence" value="ECO:0007669"/>
    <property type="project" value="InterPro"/>
</dbReference>
<keyword evidence="7" id="KW-1185">Reference proteome</keyword>
<gene>
    <name evidence="6" type="ordered locus">SAR116_1054</name>
</gene>
<reference evidence="6 7" key="1">
    <citation type="journal article" date="2010" name="J. Bacteriol.">
        <title>Complete genome sequence of "Candidatus Puniceispirillum marinum" IMCC1322, a representative of the SAR116 clade in the Alphaproteobacteria.</title>
        <authorList>
            <person name="Oh H.M."/>
            <person name="Kwon K.K."/>
            <person name="Kang I."/>
            <person name="Kang S.G."/>
            <person name="Lee J.H."/>
            <person name="Kim S.J."/>
            <person name="Cho J.C."/>
        </authorList>
    </citation>
    <scope>NUCLEOTIDE SEQUENCE [LARGE SCALE GENOMIC DNA]</scope>
    <source>
        <strain evidence="6 7">IMCC1322</strain>
    </source>
</reference>
<evidence type="ECO:0000256" key="3">
    <source>
        <dbReference type="ARBA" id="ARBA00022741"/>
    </source>
</evidence>
<evidence type="ECO:0000313" key="6">
    <source>
        <dbReference type="EMBL" id="ADE39297.1"/>
    </source>
</evidence>
<keyword evidence="4 6" id="KW-0560">Oxidoreductase</keyword>
<dbReference type="SUPFAM" id="SSF51905">
    <property type="entry name" value="FAD/NAD(P)-binding domain"/>
    <property type="match status" value="1"/>
</dbReference>
<dbReference type="InterPro" id="IPR036188">
    <property type="entry name" value="FAD/NAD-bd_sf"/>
</dbReference>
<dbReference type="EC" id="1.5.3.1" evidence="6"/>
<proteinExistence type="predicted"/>
<evidence type="ECO:0000256" key="2">
    <source>
        <dbReference type="ARBA" id="ARBA00022490"/>
    </source>
</evidence>
<dbReference type="eggNOG" id="COG0665">
    <property type="taxonomic scope" value="Bacteria"/>
</dbReference>
<evidence type="ECO:0000256" key="4">
    <source>
        <dbReference type="ARBA" id="ARBA00023002"/>
    </source>
</evidence>
<dbReference type="HOGENOM" id="CLU_007884_4_1_5"/>